<proteinExistence type="predicted"/>
<dbReference type="Proteomes" id="UP000652761">
    <property type="component" value="Unassembled WGS sequence"/>
</dbReference>
<comment type="caution">
    <text evidence="2">The sequence shown here is derived from an EMBL/GenBank/DDBJ whole genome shotgun (WGS) entry which is preliminary data.</text>
</comment>
<feature type="region of interest" description="Disordered" evidence="1">
    <location>
        <begin position="75"/>
        <end position="110"/>
    </location>
</feature>
<evidence type="ECO:0000313" key="2">
    <source>
        <dbReference type="EMBL" id="MQL76649.1"/>
    </source>
</evidence>
<dbReference type="AlphaFoldDB" id="A0A843U8V0"/>
<evidence type="ECO:0000313" key="3">
    <source>
        <dbReference type="Proteomes" id="UP000652761"/>
    </source>
</evidence>
<accession>A0A843U8V0</accession>
<gene>
    <name evidence="2" type="ORF">Taro_009049</name>
</gene>
<feature type="region of interest" description="Disordered" evidence="1">
    <location>
        <begin position="19"/>
        <end position="44"/>
    </location>
</feature>
<name>A0A843U8V0_COLES</name>
<reference evidence="2" key="1">
    <citation type="submission" date="2017-07" db="EMBL/GenBank/DDBJ databases">
        <title>Taro Niue Genome Assembly and Annotation.</title>
        <authorList>
            <person name="Atibalentja N."/>
            <person name="Keating K."/>
            <person name="Fields C.J."/>
        </authorList>
    </citation>
    <scope>NUCLEOTIDE SEQUENCE</scope>
    <source>
        <strain evidence="2">Niue_2</strain>
        <tissue evidence="2">Leaf</tissue>
    </source>
</reference>
<feature type="compositionally biased region" description="Low complexity" evidence="1">
    <location>
        <begin position="19"/>
        <end position="34"/>
    </location>
</feature>
<protein>
    <submittedName>
        <fullName evidence="2">Uncharacterized protein</fullName>
    </submittedName>
</protein>
<organism evidence="2 3">
    <name type="scientific">Colocasia esculenta</name>
    <name type="common">Wild taro</name>
    <name type="synonym">Arum esculentum</name>
    <dbReference type="NCBI Taxonomy" id="4460"/>
    <lineage>
        <taxon>Eukaryota</taxon>
        <taxon>Viridiplantae</taxon>
        <taxon>Streptophyta</taxon>
        <taxon>Embryophyta</taxon>
        <taxon>Tracheophyta</taxon>
        <taxon>Spermatophyta</taxon>
        <taxon>Magnoliopsida</taxon>
        <taxon>Liliopsida</taxon>
        <taxon>Araceae</taxon>
        <taxon>Aroideae</taxon>
        <taxon>Colocasieae</taxon>
        <taxon>Colocasia</taxon>
    </lineage>
</organism>
<keyword evidence="3" id="KW-1185">Reference proteome</keyword>
<evidence type="ECO:0000256" key="1">
    <source>
        <dbReference type="SAM" id="MobiDB-lite"/>
    </source>
</evidence>
<sequence length="136" mass="14430">MAWPAMVAAATQGGDFSAAALGSSSRRPSPLPLLEAQQPVPPSTLNFRSRSRAWSQHLVVCIPSRRATAACLKSSPSFGFPNKDEPSVENSVDNEQGCHGGRPGDGSHQLAAVNGGRLGGWVQLQPPRHDVWRHAS</sequence>
<dbReference type="EMBL" id="NMUH01000310">
    <property type="protein sequence ID" value="MQL76649.1"/>
    <property type="molecule type" value="Genomic_DNA"/>
</dbReference>